<dbReference type="PANTHER" id="PTHR30485:SF2">
    <property type="entry name" value="BLL0597 PROTEIN"/>
    <property type="match status" value="1"/>
</dbReference>
<keyword evidence="3 6" id="KW-0812">Transmembrane</keyword>
<name>A0ABS9VI24_9SPHN</name>
<dbReference type="SUPFAM" id="SSF81342">
    <property type="entry name" value="Transmembrane di-heme cytochromes"/>
    <property type="match status" value="1"/>
</dbReference>
<evidence type="ECO:0000256" key="4">
    <source>
        <dbReference type="ARBA" id="ARBA00022989"/>
    </source>
</evidence>
<keyword evidence="4 6" id="KW-1133">Transmembrane helix</keyword>
<feature type="domain" description="Cytochrome b561 bacterial/Ni-hydrogenase" evidence="7">
    <location>
        <begin position="6"/>
        <end position="173"/>
    </location>
</feature>
<evidence type="ECO:0000256" key="5">
    <source>
        <dbReference type="ARBA" id="ARBA00023136"/>
    </source>
</evidence>
<dbReference type="InterPro" id="IPR016174">
    <property type="entry name" value="Di-haem_cyt_TM"/>
</dbReference>
<feature type="transmembrane region" description="Helical" evidence="6">
    <location>
        <begin position="12"/>
        <end position="29"/>
    </location>
</feature>
<feature type="transmembrane region" description="Helical" evidence="6">
    <location>
        <begin position="140"/>
        <end position="161"/>
    </location>
</feature>
<proteinExistence type="predicted"/>
<dbReference type="Pfam" id="PF01292">
    <property type="entry name" value="Ni_hydr_CYTB"/>
    <property type="match status" value="1"/>
</dbReference>
<dbReference type="Gene3D" id="1.20.950.20">
    <property type="entry name" value="Transmembrane di-heme cytochromes, Chain C"/>
    <property type="match status" value="1"/>
</dbReference>
<keyword evidence="2" id="KW-1003">Cell membrane</keyword>
<dbReference type="InterPro" id="IPR051542">
    <property type="entry name" value="Hydrogenase_cytochrome"/>
</dbReference>
<protein>
    <submittedName>
        <fullName evidence="8">Cytochrome b/b6 domain-containing protein</fullName>
    </submittedName>
</protein>
<evidence type="ECO:0000256" key="3">
    <source>
        <dbReference type="ARBA" id="ARBA00022692"/>
    </source>
</evidence>
<comment type="caution">
    <text evidence="8">The sequence shown here is derived from an EMBL/GenBank/DDBJ whole genome shotgun (WGS) entry which is preliminary data.</text>
</comment>
<dbReference type="Proteomes" id="UP001203058">
    <property type="component" value="Unassembled WGS sequence"/>
</dbReference>
<evidence type="ECO:0000313" key="9">
    <source>
        <dbReference type="Proteomes" id="UP001203058"/>
    </source>
</evidence>
<dbReference type="RefSeq" id="WP_241445017.1">
    <property type="nucleotide sequence ID" value="NZ_JAKZHW010000001.1"/>
</dbReference>
<reference evidence="8 9" key="1">
    <citation type="submission" date="2022-03" db="EMBL/GenBank/DDBJ databases">
        <authorList>
            <person name="Jo J.-H."/>
            <person name="Im W.-T."/>
        </authorList>
    </citation>
    <scope>NUCLEOTIDE SEQUENCE [LARGE SCALE GENOMIC DNA]</scope>
    <source>
        <strain evidence="8 9">SM33</strain>
    </source>
</reference>
<feature type="transmembrane region" description="Helical" evidence="6">
    <location>
        <begin position="35"/>
        <end position="56"/>
    </location>
</feature>
<evidence type="ECO:0000256" key="6">
    <source>
        <dbReference type="SAM" id="Phobius"/>
    </source>
</evidence>
<dbReference type="EMBL" id="JAKZHW010000001">
    <property type="protein sequence ID" value="MCH8614616.1"/>
    <property type="molecule type" value="Genomic_DNA"/>
</dbReference>
<evidence type="ECO:0000256" key="1">
    <source>
        <dbReference type="ARBA" id="ARBA00004651"/>
    </source>
</evidence>
<accession>A0ABS9VI24</accession>
<keyword evidence="5 6" id="KW-0472">Membrane</keyword>
<evidence type="ECO:0000259" key="7">
    <source>
        <dbReference type="Pfam" id="PF01292"/>
    </source>
</evidence>
<comment type="subcellular location">
    <subcellularLocation>
        <location evidence="1">Cell membrane</location>
        <topology evidence="1">Multi-pass membrane protein</topology>
    </subcellularLocation>
</comment>
<organism evidence="8 9">
    <name type="scientific">Sphingomonas telluris</name>
    <dbReference type="NCBI Taxonomy" id="2907998"/>
    <lineage>
        <taxon>Bacteria</taxon>
        <taxon>Pseudomonadati</taxon>
        <taxon>Pseudomonadota</taxon>
        <taxon>Alphaproteobacteria</taxon>
        <taxon>Sphingomonadales</taxon>
        <taxon>Sphingomonadaceae</taxon>
        <taxon>Sphingomonas</taxon>
    </lineage>
</organism>
<dbReference type="PANTHER" id="PTHR30485">
    <property type="entry name" value="NI/FE-HYDROGENASE 1 B-TYPE CYTOCHROME SUBUNIT"/>
    <property type="match status" value="1"/>
</dbReference>
<gene>
    <name evidence="8" type="ORF">LZ016_00645</name>
</gene>
<keyword evidence="9" id="KW-1185">Reference proteome</keyword>
<evidence type="ECO:0000313" key="8">
    <source>
        <dbReference type="EMBL" id="MCH8614616.1"/>
    </source>
</evidence>
<sequence length="214" mass="23496">MKVAIWDVPTRLFHWTLAALIAFSWWSAEYHHDDLHIWSGLGIMSLLIFRILWGFFGSSTARFASFVRGPKAVFGYLRGSWRGIGHNPLGGLSVIALLVMTCVQVGLGLFASDEDGIMQGPLARLVSIDAGDLAREWHEALFNVLLALIALHIAAIAYYKFRGKSLLKPMITGRGAVQPGVEPMRPGKWWAALLCLVAGIAITRWVIAGAPPFS</sequence>
<feature type="transmembrane region" description="Helical" evidence="6">
    <location>
        <begin position="89"/>
        <end position="111"/>
    </location>
</feature>
<feature type="transmembrane region" description="Helical" evidence="6">
    <location>
        <begin position="189"/>
        <end position="207"/>
    </location>
</feature>
<dbReference type="InterPro" id="IPR011577">
    <property type="entry name" value="Cyt_b561_bac/Ni-Hgenase"/>
</dbReference>
<evidence type="ECO:0000256" key="2">
    <source>
        <dbReference type="ARBA" id="ARBA00022475"/>
    </source>
</evidence>